<feature type="transmembrane region" description="Helical" evidence="8">
    <location>
        <begin position="121"/>
        <end position="141"/>
    </location>
</feature>
<sequence>MQHPLAAKITPVQAAFFLFQTQIGIGVLTMPYDINRHAGTSGWIPILLAGLLSCAFILIAARLLERFPDYDLFHLPSGKIKRWTVKLMSALFALHSGFRTIIGIVISTNIVIQWIYPDAEFWWIAAIDGVALFLMAGAPLLPLARLSVLMSPEIPILLCLTLLNLSPLDYRYLLPIDPSCQSVLRALFYSQLSFAGIELLVVISPAIAGGPKSAVKPLVGFTLFLTAIYIIAFLTCLMFFNTDGLDDIPEPVLYFYRGIKLILMERIDFVFLAVWLIKSYMINANYTFSTLLCLRKLWPNLNPSYSLLSVASILILFSLYWGDDREKIESLAIWGGWEYASMLGVLLLVMVPLALSYQARRPMSP</sequence>
<keyword evidence="10" id="KW-1185">Reference proteome</keyword>
<evidence type="ECO:0000313" key="9">
    <source>
        <dbReference type="EMBL" id="MFC5467707.1"/>
    </source>
</evidence>
<evidence type="ECO:0000256" key="2">
    <source>
        <dbReference type="ARBA" id="ARBA00007998"/>
    </source>
</evidence>
<feature type="transmembrane region" description="Helical" evidence="8">
    <location>
        <begin position="334"/>
        <end position="355"/>
    </location>
</feature>
<keyword evidence="5 8" id="KW-0812">Transmembrane</keyword>
<evidence type="ECO:0000313" key="10">
    <source>
        <dbReference type="Proteomes" id="UP001596105"/>
    </source>
</evidence>
<keyword evidence="4" id="KW-0309">Germination</keyword>
<comment type="subcellular location">
    <subcellularLocation>
        <location evidence="1">Membrane</location>
        <topology evidence="1">Multi-pass membrane protein</topology>
    </subcellularLocation>
</comment>
<evidence type="ECO:0000256" key="3">
    <source>
        <dbReference type="ARBA" id="ARBA00022448"/>
    </source>
</evidence>
<feature type="transmembrane region" description="Helical" evidence="8">
    <location>
        <begin position="148"/>
        <end position="166"/>
    </location>
</feature>
<dbReference type="PANTHER" id="PTHR34975">
    <property type="entry name" value="SPORE GERMINATION PROTEIN A2"/>
    <property type="match status" value="1"/>
</dbReference>
<keyword evidence="3" id="KW-0813">Transport</keyword>
<evidence type="ECO:0000256" key="1">
    <source>
        <dbReference type="ARBA" id="ARBA00004141"/>
    </source>
</evidence>
<feature type="transmembrane region" description="Helical" evidence="8">
    <location>
        <begin position="305"/>
        <end position="322"/>
    </location>
</feature>
<organism evidence="9 10">
    <name type="scientific">Cohnella suwonensis</name>
    <dbReference type="NCBI Taxonomy" id="696072"/>
    <lineage>
        <taxon>Bacteria</taxon>
        <taxon>Bacillati</taxon>
        <taxon>Bacillota</taxon>
        <taxon>Bacilli</taxon>
        <taxon>Bacillales</taxon>
        <taxon>Paenibacillaceae</taxon>
        <taxon>Cohnella</taxon>
    </lineage>
</organism>
<dbReference type="Proteomes" id="UP001596105">
    <property type="component" value="Unassembled WGS sequence"/>
</dbReference>
<dbReference type="Pfam" id="PF03845">
    <property type="entry name" value="Spore_permease"/>
    <property type="match status" value="1"/>
</dbReference>
<gene>
    <name evidence="9" type="ORF">ACFPPD_03185</name>
</gene>
<name>A0ABW0LSE8_9BACL</name>
<feature type="transmembrane region" description="Helical" evidence="8">
    <location>
        <begin position="12"/>
        <end position="30"/>
    </location>
</feature>
<dbReference type="EMBL" id="JBHSMH010000005">
    <property type="protein sequence ID" value="MFC5467707.1"/>
    <property type="molecule type" value="Genomic_DNA"/>
</dbReference>
<keyword evidence="6 8" id="KW-1133">Transmembrane helix</keyword>
<evidence type="ECO:0000256" key="6">
    <source>
        <dbReference type="ARBA" id="ARBA00022989"/>
    </source>
</evidence>
<dbReference type="RefSeq" id="WP_209743049.1">
    <property type="nucleotide sequence ID" value="NZ_JBHSMH010000005.1"/>
</dbReference>
<comment type="similarity">
    <text evidence="2">Belongs to the amino acid-polyamine-organocation (APC) superfamily. Spore germination protein (SGP) (TC 2.A.3.9) family.</text>
</comment>
<reference evidence="10" key="1">
    <citation type="journal article" date="2019" name="Int. J. Syst. Evol. Microbiol.">
        <title>The Global Catalogue of Microorganisms (GCM) 10K type strain sequencing project: providing services to taxonomists for standard genome sequencing and annotation.</title>
        <authorList>
            <consortium name="The Broad Institute Genomics Platform"/>
            <consortium name="The Broad Institute Genome Sequencing Center for Infectious Disease"/>
            <person name="Wu L."/>
            <person name="Ma J."/>
        </authorList>
    </citation>
    <scope>NUCLEOTIDE SEQUENCE [LARGE SCALE GENOMIC DNA]</scope>
    <source>
        <strain evidence="10">CCUG 57113</strain>
    </source>
</reference>
<dbReference type="InterPro" id="IPR004761">
    <property type="entry name" value="Spore_GerAB"/>
</dbReference>
<feature type="transmembrane region" description="Helical" evidence="8">
    <location>
        <begin position="218"/>
        <end position="240"/>
    </location>
</feature>
<evidence type="ECO:0000256" key="5">
    <source>
        <dbReference type="ARBA" id="ARBA00022692"/>
    </source>
</evidence>
<proteinExistence type="inferred from homology"/>
<feature type="transmembrane region" description="Helical" evidence="8">
    <location>
        <begin position="42"/>
        <end position="64"/>
    </location>
</feature>
<evidence type="ECO:0000256" key="7">
    <source>
        <dbReference type="ARBA" id="ARBA00023136"/>
    </source>
</evidence>
<protein>
    <submittedName>
        <fullName evidence="9">GerAB/ArcD/ProY family transporter</fullName>
    </submittedName>
</protein>
<feature type="transmembrane region" description="Helical" evidence="8">
    <location>
        <begin position="186"/>
        <end position="206"/>
    </location>
</feature>
<dbReference type="PANTHER" id="PTHR34975:SF2">
    <property type="entry name" value="SPORE GERMINATION PROTEIN A2"/>
    <property type="match status" value="1"/>
</dbReference>
<evidence type="ECO:0000256" key="8">
    <source>
        <dbReference type="SAM" id="Phobius"/>
    </source>
</evidence>
<accession>A0ABW0LSE8</accession>
<comment type="caution">
    <text evidence="9">The sequence shown here is derived from an EMBL/GenBank/DDBJ whole genome shotgun (WGS) entry which is preliminary data.</text>
</comment>
<feature type="transmembrane region" description="Helical" evidence="8">
    <location>
        <begin position="85"/>
        <end position="115"/>
    </location>
</feature>
<evidence type="ECO:0000256" key="4">
    <source>
        <dbReference type="ARBA" id="ARBA00022544"/>
    </source>
</evidence>
<keyword evidence="7 8" id="KW-0472">Membrane</keyword>